<dbReference type="SMART" id="SM00320">
    <property type="entry name" value="WD40"/>
    <property type="match status" value="2"/>
</dbReference>
<name>A0ABQ4WVL0_9ASTR</name>
<keyword evidence="1" id="KW-0808">Transferase</keyword>
<organism evidence="1 2">
    <name type="scientific">Tanacetum coccineum</name>
    <dbReference type="NCBI Taxonomy" id="301880"/>
    <lineage>
        <taxon>Eukaryota</taxon>
        <taxon>Viridiplantae</taxon>
        <taxon>Streptophyta</taxon>
        <taxon>Embryophyta</taxon>
        <taxon>Tracheophyta</taxon>
        <taxon>Spermatophyta</taxon>
        <taxon>Magnoliopsida</taxon>
        <taxon>eudicotyledons</taxon>
        <taxon>Gunneridae</taxon>
        <taxon>Pentapetalae</taxon>
        <taxon>asterids</taxon>
        <taxon>campanulids</taxon>
        <taxon>Asterales</taxon>
        <taxon>Asteraceae</taxon>
        <taxon>Asteroideae</taxon>
        <taxon>Anthemideae</taxon>
        <taxon>Anthemidinae</taxon>
        <taxon>Tanacetum</taxon>
    </lineage>
</organism>
<dbReference type="InterPro" id="IPR001680">
    <property type="entry name" value="WD40_rpt"/>
</dbReference>
<dbReference type="InterPro" id="IPR015943">
    <property type="entry name" value="WD40/YVTN_repeat-like_dom_sf"/>
</dbReference>
<dbReference type="EMBL" id="BQNB010008971">
    <property type="protein sequence ID" value="GJS56939.1"/>
    <property type="molecule type" value="Genomic_DNA"/>
</dbReference>
<dbReference type="InterPro" id="IPR036322">
    <property type="entry name" value="WD40_repeat_dom_sf"/>
</dbReference>
<keyword evidence="1" id="KW-0695">RNA-directed DNA polymerase</keyword>
<dbReference type="GO" id="GO:0003964">
    <property type="term" value="F:RNA-directed DNA polymerase activity"/>
    <property type="evidence" value="ECO:0007669"/>
    <property type="project" value="UniProtKB-KW"/>
</dbReference>
<evidence type="ECO:0000313" key="2">
    <source>
        <dbReference type="Proteomes" id="UP001151760"/>
    </source>
</evidence>
<accession>A0ABQ4WVL0</accession>
<sequence length="376" mass="43282">MDLLAEEIKTLSIVGFHIVIASYLLPGVNSWFCTLLNAYNDFVSDERVVWVDIEGIPLHVWSRETFAKIGNKWGEALDIEDNFGSSFARKRLCILTKQPESILEKFKESFILSERRIKAWRKILMEGWRRILMSSQMMKRNVDWCFRDNFQWIMWMNVMLMSWSQKLFEDYESIRSNSSTVLISFRIERFRRVAWDNVLASKLNGGLVSQAVPSLVVQFPRLFAPNWIREIVGGYKIRSFPFGSQLLAGRLRRLELSVYSSGDDLSSIMKLGCPAQSLRKDIGLKGSVVLSGGLKKLMVRLQWSPSGLLLSSGSRDNKIHFFDIRYARADPLTSIQVHNKRVFKAVFHPTCPVMISISVDKRIGYHNIIGEEDGQE</sequence>
<keyword evidence="1" id="KW-0548">Nucleotidyltransferase</keyword>
<dbReference type="SUPFAM" id="SSF50978">
    <property type="entry name" value="WD40 repeat-like"/>
    <property type="match status" value="1"/>
</dbReference>
<dbReference type="Proteomes" id="UP001151760">
    <property type="component" value="Unassembled WGS sequence"/>
</dbReference>
<dbReference type="Gene3D" id="2.130.10.10">
    <property type="entry name" value="YVTN repeat-like/Quinoprotein amine dehydrogenase"/>
    <property type="match status" value="1"/>
</dbReference>
<dbReference type="PANTHER" id="PTHR47232">
    <property type="entry name" value="TRANSDUCIN FAMILY PROTEIN / WD-40 REPEAT FAMILY PROTEIN"/>
    <property type="match status" value="1"/>
</dbReference>
<keyword evidence="2" id="KW-1185">Reference proteome</keyword>
<reference evidence="1" key="2">
    <citation type="submission" date="2022-01" db="EMBL/GenBank/DDBJ databases">
        <authorList>
            <person name="Yamashiro T."/>
            <person name="Shiraishi A."/>
            <person name="Satake H."/>
            <person name="Nakayama K."/>
        </authorList>
    </citation>
    <scope>NUCLEOTIDE SEQUENCE</scope>
</reference>
<evidence type="ECO:0000313" key="1">
    <source>
        <dbReference type="EMBL" id="GJS56939.1"/>
    </source>
</evidence>
<reference evidence="1" key="1">
    <citation type="journal article" date="2022" name="Int. J. Mol. Sci.">
        <title>Draft Genome of Tanacetum Coccineum: Genomic Comparison of Closely Related Tanacetum-Family Plants.</title>
        <authorList>
            <person name="Yamashiro T."/>
            <person name="Shiraishi A."/>
            <person name="Nakayama K."/>
            <person name="Satake H."/>
        </authorList>
    </citation>
    <scope>NUCLEOTIDE SEQUENCE</scope>
</reference>
<gene>
    <name evidence="1" type="ORF">Tco_0651723</name>
</gene>
<dbReference type="PANTHER" id="PTHR47232:SF1">
    <property type="entry name" value="TRANSDUCIN FAMILY PROTEIN _ WD-40 REPEAT FAMILY PROTEIN"/>
    <property type="match status" value="1"/>
</dbReference>
<comment type="caution">
    <text evidence="1">The sequence shown here is derived from an EMBL/GenBank/DDBJ whole genome shotgun (WGS) entry which is preliminary data.</text>
</comment>
<proteinExistence type="predicted"/>
<protein>
    <submittedName>
        <fullName evidence="1">RNA-directed DNA polymerase, eukaryota</fullName>
    </submittedName>
</protein>